<dbReference type="Proteomes" id="UP001299876">
    <property type="component" value="Unassembled WGS sequence"/>
</dbReference>
<dbReference type="GO" id="GO:0016787">
    <property type="term" value="F:hydrolase activity"/>
    <property type="evidence" value="ECO:0007669"/>
    <property type="project" value="UniProtKB-KW"/>
</dbReference>
<dbReference type="SUPFAM" id="SSF53474">
    <property type="entry name" value="alpha/beta-Hydrolases"/>
    <property type="match status" value="1"/>
</dbReference>
<comment type="caution">
    <text evidence="3">The sequence shown here is derived from an EMBL/GenBank/DDBJ whole genome shotgun (WGS) entry which is preliminary data.</text>
</comment>
<evidence type="ECO:0000256" key="1">
    <source>
        <dbReference type="ARBA" id="ARBA00008645"/>
    </source>
</evidence>
<proteinExistence type="inferred from homology"/>
<name>A0ABT0ETG0_9PSED</name>
<dbReference type="RefSeq" id="WP_247286770.1">
    <property type="nucleotide sequence ID" value="NZ_JAKNRW010000001.1"/>
</dbReference>
<keyword evidence="4" id="KW-1185">Reference proteome</keyword>
<dbReference type="Pfam" id="PF12697">
    <property type="entry name" value="Abhydrolase_6"/>
    <property type="match status" value="1"/>
</dbReference>
<dbReference type="InterPro" id="IPR029058">
    <property type="entry name" value="AB_hydrolase_fold"/>
</dbReference>
<comment type="similarity">
    <text evidence="1">Belongs to the AB hydrolase superfamily.</text>
</comment>
<feature type="domain" description="AB hydrolase-1" evidence="2">
    <location>
        <begin position="23"/>
        <end position="261"/>
    </location>
</feature>
<dbReference type="InterPro" id="IPR000073">
    <property type="entry name" value="AB_hydrolase_1"/>
</dbReference>
<organism evidence="3 4">
    <name type="scientific">Pseudomonas violetae</name>
    <dbReference type="NCBI Taxonomy" id="2915813"/>
    <lineage>
        <taxon>Bacteria</taxon>
        <taxon>Pseudomonadati</taxon>
        <taxon>Pseudomonadota</taxon>
        <taxon>Gammaproteobacteria</taxon>
        <taxon>Pseudomonadales</taxon>
        <taxon>Pseudomonadaceae</taxon>
        <taxon>Pseudomonas</taxon>
    </lineage>
</organism>
<dbReference type="PANTHER" id="PTHR43039">
    <property type="entry name" value="ESTERASE-RELATED"/>
    <property type="match status" value="1"/>
</dbReference>
<reference evidence="3 4" key="1">
    <citation type="submission" date="2022-02" db="EMBL/GenBank/DDBJ databases">
        <title>Comparative genomics of the first Antarctic Pseudomonas spp. capable of biotransforming 2,4,6-Trinitrotoluene.</title>
        <authorList>
            <person name="Cabrera M.A."/>
            <person name="Marquez S.L."/>
            <person name="Perez-Donoso J.M."/>
        </authorList>
    </citation>
    <scope>NUCLEOTIDE SEQUENCE [LARGE SCALE GENOMIC DNA]</scope>
    <source>
        <strain evidence="3 4">TNT19</strain>
    </source>
</reference>
<keyword evidence="3" id="KW-0378">Hydrolase</keyword>
<dbReference type="Gene3D" id="3.40.50.1820">
    <property type="entry name" value="alpha/beta hydrolase"/>
    <property type="match status" value="1"/>
</dbReference>
<accession>A0ABT0ETG0</accession>
<sequence>MDAIQRNHVQQKPHENQAAPVLLYAHGFGCNQEMWGHLTPEFTASHRQVLFDYVGSGQSDAHAFDPCRYNSLQGYVQDVIDVCEALSLKREIIFVGHSVSCSIGILASIKRPELFSQMILVGPSPCFLNAPPDYMGGFERADPEGLLELMDQNYLGWAQYFAPVVAGTTRTQPLATKLSNSFCSTDPVMARLFAEVTFFSDIRDQLQHCTTPCLILQHQNDALAPLPVGDYLHQHLTGSTLEILEVSGPCAHMSHPDLVADSMRKYLSGRNSRVLP</sequence>
<dbReference type="EMBL" id="JAKNRW010000001">
    <property type="protein sequence ID" value="MCK1789010.1"/>
    <property type="molecule type" value="Genomic_DNA"/>
</dbReference>
<gene>
    <name evidence="3" type="ORF">L9059_02160</name>
</gene>
<evidence type="ECO:0000313" key="4">
    <source>
        <dbReference type="Proteomes" id="UP001299876"/>
    </source>
</evidence>
<evidence type="ECO:0000313" key="3">
    <source>
        <dbReference type="EMBL" id="MCK1789010.1"/>
    </source>
</evidence>
<protein>
    <submittedName>
        <fullName evidence="3">Alpha/beta hydrolase</fullName>
    </submittedName>
</protein>
<evidence type="ECO:0000259" key="2">
    <source>
        <dbReference type="Pfam" id="PF12697"/>
    </source>
</evidence>